<dbReference type="Proteomes" id="UP001302349">
    <property type="component" value="Chromosome"/>
</dbReference>
<dbReference type="CDD" id="cd01562">
    <property type="entry name" value="Thr-dehyd"/>
    <property type="match status" value="1"/>
</dbReference>
<reference evidence="4 5" key="1">
    <citation type="journal article" date="2023" name="Microbiol. Resour. Announc.">
        <title>Complete Genome Sequence of Imperialibacter roseus strain P4T.</title>
        <authorList>
            <person name="Tizabi D.R."/>
            <person name="Bachvaroff T."/>
            <person name="Hill R.T."/>
        </authorList>
    </citation>
    <scope>NUCLEOTIDE SEQUENCE [LARGE SCALE GENOMIC DNA]</scope>
    <source>
        <strain evidence="4 5">P4T</strain>
    </source>
</reference>
<dbReference type="InterPro" id="IPR036052">
    <property type="entry name" value="TrpB-like_PALP_sf"/>
</dbReference>
<gene>
    <name evidence="4" type="ORF">RT717_23885</name>
</gene>
<feature type="domain" description="Tryptophan synthase beta chain-like PALP" evidence="3">
    <location>
        <begin position="19"/>
        <end position="306"/>
    </location>
</feature>
<keyword evidence="2" id="KW-0663">Pyridoxal phosphate</keyword>
<dbReference type="Gene3D" id="3.40.50.1100">
    <property type="match status" value="2"/>
</dbReference>
<evidence type="ECO:0000313" key="4">
    <source>
        <dbReference type="EMBL" id="WOK06121.1"/>
    </source>
</evidence>
<dbReference type="SUPFAM" id="SSF53686">
    <property type="entry name" value="Tryptophan synthase beta subunit-like PLP-dependent enzymes"/>
    <property type="match status" value="1"/>
</dbReference>
<keyword evidence="5" id="KW-1185">Reference proteome</keyword>
<comment type="cofactor">
    <cofactor evidence="1">
        <name>pyridoxal 5'-phosphate</name>
        <dbReference type="ChEBI" id="CHEBI:597326"/>
    </cofactor>
</comment>
<dbReference type="Pfam" id="PF00291">
    <property type="entry name" value="PALP"/>
    <property type="match status" value="1"/>
</dbReference>
<evidence type="ECO:0000259" key="3">
    <source>
        <dbReference type="Pfam" id="PF00291"/>
    </source>
</evidence>
<sequence>MELTIPSMSDIKRAHTRIARHILQTPVLTSHSIDEMVGASVYFKCENFQKVGAFKMRGAVNAIFSIVPENRTKGFATHSSGNHAQAVALASKMAGVKAYIVMPSNSAEVKKNAAIGYGAEVIFCEPTLKSREDTLKKVIAETGATFIPPYDDPAIIAGQATAAKELMEEVVDLNVVMAPVGGGGLLSGTALACHYLSPKTAVIGAEPELADDAYQSVKKGKLMPAKPPVTIADGLRTSLSPLTFEIIRNHVKEIVTVSETEIVDAMRIIWERMKIIIEPSCAVPFAALLKRKEEFKGQKIGIILTGGNVDLEDLPFGKSFAK</sequence>
<accession>A0ABZ0IN22</accession>
<evidence type="ECO:0000313" key="5">
    <source>
        <dbReference type="Proteomes" id="UP001302349"/>
    </source>
</evidence>
<dbReference type="PANTHER" id="PTHR43050:SF1">
    <property type="entry name" value="SERINE RACEMASE"/>
    <property type="match status" value="1"/>
</dbReference>
<dbReference type="EMBL" id="CP136051">
    <property type="protein sequence ID" value="WOK06121.1"/>
    <property type="molecule type" value="Genomic_DNA"/>
</dbReference>
<name>A0ABZ0IN22_9BACT</name>
<dbReference type="InterPro" id="IPR001926">
    <property type="entry name" value="TrpB-like_PALP"/>
</dbReference>
<dbReference type="RefSeq" id="WP_317488858.1">
    <property type="nucleotide sequence ID" value="NZ_CP136051.1"/>
</dbReference>
<dbReference type="PANTHER" id="PTHR43050">
    <property type="entry name" value="SERINE / THREONINE RACEMASE FAMILY MEMBER"/>
    <property type="match status" value="1"/>
</dbReference>
<protein>
    <submittedName>
        <fullName evidence="4">Pyridoxal-phosphate dependent enzyme</fullName>
    </submittedName>
</protein>
<organism evidence="4 5">
    <name type="scientific">Imperialibacter roseus</name>
    <dbReference type="NCBI Taxonomy" id="1324217"/>
    <lineage>
        <taxon>Bacteria</taxon>
        <taxon>Pseudomonadati</taxon>
        <taxon>Bacteroidota</taxon>
        <taxon>Cytophagia</taxon>
        <taxon>Cytophagales</taxon>
        <taxon>Flammeovirgaceae</taxon>
        <taxon>Imperialibacter</taxon>
    </lineage>
</organism>
<evidence type="ECO:0000256" key="1">
    <source>
        <dbReference type="ARBA" id="ARBA00001933"/>
    </source>
</evidence>
<evidence type="ECO:0000256" key="2">
    <source>
        <dbReference type="ARBA" id="ARBA00022898"/>
    </source>
</evidence>
<proteinExistence type="predicted"/>